<keyword evidence="3" id="KW-1185">Reference proteome</keyword>
<evidence type="ECO:0000256" key="1">
    <source>
        <dbReference type="SAM" id="Phobius"/>
    </source>
</evidence>
<protein>
    <submittedName>
        <fullName evidence="2">Uncharacterized protein</fullName>
    </submittedName>
</protein>
<dbReference type="EMBL" id="RJUF01000035">
    <property type="protein sequence ID" value="MCP9763677.1"/>
    <property type="molecule type" value="Genomic_DNA"/>
</dbReference>
<proteinExistence type="predicted"/>
<dbReference type="AlphaFoldDB" id="A0AAE3H346"/>
<comment type="caution">
    <text evidence="2">The sequence shown here is derived from an EMBL/GenBank/DDBJ whole genome shotgun (WGS) entry which is preliminary data.</text>
</comment>
<feature type="transmembrane region" description="Helical" evidence="1">
    <location>
        <begin position="126"/>
        <end position="142"/>
    </location>
</feature>
<evidence type="ECO:0000313" key="3">
    <source>
        <dbReference type="Proteomes" id="UP001204144"/>
    </source>
</evidence>
<accession>A0AAE3H346</accession>
<keyword evidence="1" id="KW-0812">Transmembrane</keyword>
<name>A0AAE3H346_9BACT</name>
<feature type="transmembrane region" description="Helical" evidence="1">
    <location>
        <begin position="40"/>
        <end position="58"/>
    </location>
</feature>
<gene>
    <name evidence="2" type="ORF">EGI31_11995</name>
</gene>
<organism evidence="2 3">
    <name type="scientific">Lacihabitans soyangensis</name>
    <dbReference type="NCBI Taxonomy" id="869394"/>
    <lineage>
        <taxon>Bacteria</taxon>
        <taxon>Pseudomonadati</taxon>
        <taxon>Bacteroidota</taxon>
        <taxon>Cytophagia</taxon>
        <taxon>Cytophagales</taxon>
        <taxon>Leadbetterellaceae</taxon>
        <taxon>Lacihabitans</taxon>
    </lineage>
</organism>
<dbReference type="Proteomes" id="UP001204144">
    <property type="component" value="Unassembled WGS sequence"/>
</dbReference>
<feature type="transmembrane region" description="Helical" evidence="1">
    <location>
        <begin position="154"/>
        <end position="173"/>
    </location>
</feature>
<feature type="transmembrane region" description="Helical" evidence="1">
    <location>
        <begin position="96"/>
        <end position="114"/>
    </location>
</feature>
<feature type="transmembrane region" description="Helical" evidence="1">
    <location>
        <begin position="70"/>
        <end position="90"/>
    </location>
</feature>
<evidence type="ECO:0000313" key="2">
    <source>
        <dbReference type="EMBL" id="MCP9763677.1"/>
    </source>
</evidence>
<keyword evidence="1" id="KW-1133">Transmembrane helix</keyword>
<reference evidence="2 3" key="1">
    <citation type="submission" date="2018-11" db="EMBL/GenBank/DDBJ databases">
        <title>Novel bacteria species description.</title>
        <authorList>
            <person name="Han J.-H."/>
        </authorList>
    </citation>
    <scope>NUCLEOTIDE SEQUENCE [LARGE SCALE GENOMIC DNA]</scope>
    <source>
        <strain evidence="2 3">KCTC23259</strain>
    </source>
</reference>
<sequence>MKEEYFNIKFYFSTCIFAILGLISMYSFGQYKDTNTEPLIIRGLISGYTFTFITLLCSHIYNVKLSFKQTFYYLAIMITTYTILFFISLFSGMNVIFIGILTSSFGAFSFFYLYKKYIDAISYSKYLILILGSLSFILYIPISKIFKLYPQNPFAITFFIWHFIVGWYFITCLSKLKRR</sequence>
<keyword evidence="1" id="KW-0472">Membrane</keyword>
<feature type="transmembrane region" description="Helical" evidence="1">
    <location>
        <begin position="10"/>
        <end position="28"/>
    </location>
</feature>